<evidence type="ECO:0000256" key="8">
    <source>
        <dbReference type="PROSITE-ProRule" id="PRU00282"/>
    </source>
</evidence>
<dbReference type="GO" id="GO:0016020">
    <property type="term" value="C:membrane"/>
    <property type="evidence" value="ECO:0007669"/>
    <property type="project" value="UniProtKB-SubCell"/>
</dbReference>
<dbReference type="Gramene" id="arahy.Tifrunner.gnm2.ann2.Ah15g342500.1">
    <property type="protein sequence ID" value="arahy.Tifrunner.gnm2.ann2.Ah15g342500.1-CDS"/>
    <property type="gene ID" value="arahy.Tifrunner.gnm2.ann2.Ah15g342500"/>
</dbReference>
<evidence type="ECO:0000256" key="5">
    <source>
        <dbReference type="ARBA" id="ARBA00022737"/>
    </source>
</evidence>
<dbReference type="Proteomes" id="UP000289738">
    <property type="component" value="Chromosome B05"/>
</dbReference>
<sequence>MSSNEQTSGASHNARALISNAAAGASAGAIAATFVCPLDVIKTRLQVHGLPPSHKGSVIIMSLKNIVRNEGVRGMYRGLSPTILALLPNWAVYFTVYEQLKGLLRSQDGSNELTTIRNIIAAAGAGAATAISTNPLWVVKTRLQTQGMRPNVVPYKSVLSALTRITREEGLRGLYSGIMPSLAGVSHVAIQFPAYESIKSYMAKKDNTTVDKLSPGSVAIASSISKVLASVMTYPHEVIRSRLQEQGQAKNMGVHYEGVIDCTKKVFHKEGIPGFYRGCATNLLRTTPSAVITFTSYEMIHRFLLRVIPENKGYPQSCPKPKALNKPQEEGSNIIKNDSSEMGPSPSQSNKTGSSIPLGNKEQLTRH</sequence>
<gene>
    <name evidence="11" type="ORF">Ahy_B05g076345</name>
</gene>
<dbReference type="FunFam" id="1.50.40.10:FF:000075">
    <property type="entry name" value="Nicotinamide adenine dinucleotide transporter 2, mitochondrial"/>
    <property type="match status" value="1"/>
</dbReference>
<dbReference type="STRING" id="3818.A0A444Z319"/>
<dbReference type="Gene3D" id="1.50.40.10">
    <property type="entry name" value="Mitochondrial carrier domain"/>
    <property type="match status" value="2"/>
</dbReference>
<keyword evidence="5" id="KW-0677">Repeat</keyword>
<evidence type="ECO:0000256" key="10">
    <source>
        <dbReference type="SAM" id="MobiDB-lite"/>
    </source>
</evidence>
<evidence type="ECO:0000313" key="12">
    <source>
        <dbReference type="Proteomes" id="UP000289738"/>
    </source>
</evidence>
<evidence type="ECO:0000313" key="11">
    <source>
        <dbReference type="EMBL" id="RYR08597.1"/>
    </source>
</evidence>
<keyword evidence="12" id="KW-1185">Reference proteome</keyword>
<dbReference type="SUPFAM" id="SSF103506">
    <property type="entry name" value="Mitochondrial carrier"/>
    <property type="match status" value="1"/>
</dbReference>
<dbReference type="PRINTS" id="PR00926">
    <property type="entry name" value="MITOCARRIER"/>
</dbReference>
<evidence type="ECO:0000256" key="4">
    <source>
        <dbReference type="ARBA" id="ARBA00022692"/>
    </source>
</evidence>
<evidence type="ECO:0000256" key="6">
    <source>
        <dbReference type="ARBA" id="ARBA00022989"/>
    </source>
</evidence>
<reference evidence="11 12" key="1">
    <citation type="submission" date="2019-01" db="EMBL/GenBank/DDBJ databases">
        <title>Sequencing of cultivated peanut Arachis hypogaea provides insights into genome evolution and oil improvement.</title>
        <authorList>
            <person name="Chen X."/>
        </authorList>
    </citation>
    <scope>NUCLEOTIDE SEQUENCE [LARGE SCALE GENOMIC DNA]</scope>
    <source>
        <strain evidence="12">cv. Fuhuasheng</strain>
        <tissue evidence="11">Leaves</tissue>
    </source>
</reference>
<dbReference type="InterPro" id="IPR018108">
    <property type="entry name" value="MCP_transmembrane"/>
</dbReference>
<name>A0A444Z319_ARAHY</name>
<organism evidence="11 12">
    <name type="scientific">Arachis hypogaea</name>
    <name type="common">Peanut</name>
    <dbReference type="NCBI Taxonomy" id="3818"/>
    <lineage>
        <taxon>Eukaryota</taxon>
        <taxon>Viridiplantae</taxon>
        <taxon>Streptophyta</taxon>
        <taxon>Embryophyta</taxon>
        <taxon>Tracheophyta</taxon>
        <taxon>Spermatophyta</taxon>
        <taxon>Magnoliopsida</taxon>
        <taxon>eudicotyledons</taxon>
        <taxon>Gunneridae</taxon>
        <taxon>Pentapetalae</taxon>
        <taxon>rosids</taxon>
        <taxon>fabids</taxon>
        <taxon>Fabales</taxon>
        <taxon>Fabaceae</taxon>
        <taxon>Papilionoideae</taxon>
        <taxon>50 kb inversion clade</taxon>
        <taxon>dalbergioids sensu lato</taxon>
        <taxon>Dalbergieae</taxon>
        <taxon>Pterocarpus clade</taxon>
        <taxon>Arachis</taxon>
    </lineage>
</organism>
<dbReference type="OrthoDB" id="10266426at2759"/>
<feature type="repeat" description="Solcar" evidence="8">
    <location>
        <begin position="15"/>
        <end position="103"/>
    </location>
</feature>
<dbReference type="SMR" id="A0A444Z319"/>
<evidence type="ECO:0000256" key="1">
    <source>
        <dbReference type="ARBA" id="ARBA00004141"/>
    </source>
</evidence>
<dbReference type="Pfam" id="PF00153">
    <property type="entry name" value="Mito_carr"/>
    <property type="match status" value="3"/>
</dbReference>
<accession>A0A444Z319</accession>
<evidence type="ECO:0000256" key="9">
    <source>
        <dbReference type="RuleBase" id="RU000488"/>
    </source>
</evidence>
<feature type="compositionally biased region" description="Polar residues" evidence="10">
    <location>
        <begin position="330"/>
        <end position="357"/>
    </location>
</feature>
<feature type="repeat" description="Solcar" evidence="8">
    <location>
        <begin position="213"/>
        <end position="303"/>
    </location>
</feature>
<dbReference type="InterPro" id="IPR002067">
    <property type="entry name" value="MCP"/>
</dbReference>
<evidence type="ECO:0000256" key="7">
    <source>
        <dbReference type="ARBA" id="ARBA00023136"/>
    </source>
</evidence>
<keyword evidence="3 9" id="KW-0813">Transport</keyword>
<keyword evidence="4 8" id="KW-0812">Transmembrane</keyword>
<comment type="subcellular location">
    <subcellularLocation>
        <location evidence="1">Membrane</location>
        <topology evidence="1">Multi-pass membrane protein</topology>
    </subcellularLocation>
</comment>
<keyword evidence="7 8" id="KW-0472">Membrane</keyword>
<dbReference type="AlphaFoldDB" id="A0A444Z319"/>
<keyword evidence="6" id="KW-1133">Transmembrane helix</keyword>
<evidence type="ECO:0000256" key="2">
    <source>
        <dbReference type="ARBA" id="ARBA00006375"/>
    </source>
</evidence>
<dbReference type="EMBL" id="SDMP01000015">
    <property type="protein sequence ID" value="RYR08597.1"/>
    <property type="molecule type" value="Genomic_DNA"/>
</dbReference>
<evidence type="ECO:0000256" key="3">
    <source>
        <dbReference type="ARBA" id="ARBA00022448"/>
    </source>
</evidence>
<proteinExistence type="inferred from homology"/>
<dbReference type="InterPro" id="IPR044712">
    <property type="entry name" value="SLC25A32-like"/>
</dbReference>
<protein>
    <submittedName>
        <fullName evidence="11">Uncharacterized protein</fullName>
    </submittedName>
</protein>
<comment type="caution">
    <text evidence="11">The sequence shown here is derived from an EMBL/GenBank/DDBJ whole genome shotgun (WGS) entry which is preliminary data.</text>
</comment>
<comment type="similarity">
    <text evidence="2 9">Belongs to the mitochondrial carrier (TC 2.A.29) family.</text>
</comment>
<dbReference type="InterPro" id="IPR023395">
    <property type="entry name" value="MCP_dom_sf"/>
</dbReference>
<dbReference type="GO" id="GO:0015215">
    <property type="term" value="F:nucleotide transmembrane transporter activity"/>
    <property type="evidence" value="ECO:0007669"/>
    <property type="project" value="UniProtKB-ARBA"/>
</dbReference>
<dbReference type="PROSITE" id="PS50920">
    <property type="entry name" value="SOLCAR"/>
    <property type="match status" value="3"/>
</dbReference>
<dbReference type="PANTHER" id="PTHR45683">
    <property type="entry name" value="MITOCHONDRIAL NICOTINAMIDE ADENINE DINUCLEOTIDE TRANSPORTER 1-RELATED-RELATED"/>
    <property type="match status" value="1"/>
</dbReference>
<feature type="region of interest" description="Disordered" evidence="10">
    <location>
        <begin position="316"/>
        <end position="367"/>
    </location>
</feature>
<feature type="repeat" description="Solcar" evidence="8">
    <location>
        <begin position="113"/>
        <end position="201"/>
    </location>
</feature>